<proteinExistence type="predicted"/>
<organism evidence="2 3">
    <name type="scientific">Strongylocentrotus purpuratus</name>
    <name type="common">Purple sea urchin</name>
    <dbReference type="NCBI Taxonomy" id="7668"/>
    <lineage>
        <taxon>Eukaryota</taxon>
        <taxon>Metazoa</taxon>
        <taxon>Echinodermata</taxon>
        <taxon>Eleutherozoa</taxon>
        <taxon>Echinozoa</taxon>
        <taxon>Echinoidea</taxon>
        <taxon>Euechinoidea</taxon>
        <taxon>Echinacea</taxon>
        <taxon>Camarodonta</taxon>
        <taxon>Echinidea</taxon>
        <taxon>Strongylocentrotidae</taxon>
        <taxon>Strongylocentrotus</taxon>
    </lineage>
</organism>
<feature type="compositionally biased region" description="Polar residues" evidence="1">
    <location>
        <begin position="45"/>
        <end position="57"/>
    </location>
</feature>
<dbReference type="Proteomes" id="UP000007110">
    <property type="component" value="Unassembled WGS sequence"/>
</dbReference>
<dbReference type="EnsemblMetazoa" id="XM_011664131">
    <property type="protein sequence ID" value="XP_011662433"/>
    <property type="gene ID" value="LOC105437485"/>
</dbReference>
<feature type="compositionally biased region" description="Basic and acidic residues" evidence="1">
    <location>
        <begin position="58"/>
        <end position="67"/>
    </location>
</feature>
<keyword evidence="3" id="KW-1185">Reference proteome</keyword>
<reference evidence="2" key="2">
    <citation type="submission" date="2021-01" db="UniProtKB">
        <authorList>
            <consortium name="EnsemblMetazoa"/>
        </authorList>
    </citation>
    <scope>IDENTIFICATION</scope>
</reference>
<accession>A0A7M7HCG0</accession>
<evidence type="ECO:0000313" key="2">
    <source>
        <dbReference type="EnsemblMetazoa" id="XP_011662433"/>
    </source>
</evidence>
<protein>
    <submittedName>
        <fullName evidence="2">Uncharacterized protein</fullName>
    </submittedName>
</protein>
<feature type="compositionally biased region" description="Polar residues" evidence="1">
    <location>
        <begin position="122"/>
        <end position="131"/>
    </location>
</feature>
<dbReference type="RefSeq" id="XP_011662433.1">
    <property type="nucleotide sequence ID" value="XM_011664131.1"/>
</dbReference>
<dbReference type="GeneID" id="105437485"/>
<dbReference type="AlphaFoldDB" id="A0A7M7HCG0"/>
<feature type="region of interest" description="Disordered" evidence="1">
    <location>
        <begin position="42"/>
        <end position="166"/>
    </location>
</feature>
<evidence type="ECO:0000313" key="3">
    <source>
        <dbReference type="Proteomes" id="UP000007110"/>
    </source>
</evidence>
<reference evidence="3" key="1">
    <citation type="submission" date="2015-02" db="EMBL/GenBank/DDBJ databases">
        <title>Genome sequencing for Strongylocentrotus purpuratus.</title>
        <authorList>
            <person name="Murali S."/>
            <person name="Liu Y."/>
            <person name="Vee V."/>
            <person name="English A."/>
            <person name="Wang M."/>
            <person name="Skinner E."/>
            <person name="Han Y."/>
            <person name="Muzny D.M."/>
            <person name="Worley K.C."/>
            <person name="Gibbs R.A."/>
        </authorList>
    </citation>
    <scope>NUCLEOTIDE SEQUENCE</scope>
</reference>
<name>A0A7M7HCG0_STRPU</name>
<evidence type="ECO:0000256" key="1">
    <source>
        <dbReference type="SAM" id="MobiDB-lite"/>
    </source>
</evidence>
<dbReference type="InParanoid" id="A0A7M7HCG0"/>
<dbReference type="KEGG" id="spu:105437485"/>
<sequence>MAERAANEANEVNTALKVTAFNGQLDVQYLVGQRAKVEEALKKGSITQTGTVQSRSKVSSDKEENKARTSPAIADKKPKTKSTPAKKPPQEGIKTRETKPASGKKVPQDIPKPALQKGSIAPSGTAQSRSKVSSDKEENKAGTFPAIADKKPAKKRKATKEKDAPNHKKRILFGVFEDTIKYCYTQGTVLIVR</sequence>